<comment type="subunit">
    <text evidence="1">Homodimer.</text>
</comment>
<dbReference type="InterPro" id="IPR004045">
    <property type="entry name" value="Glutathione_S-Trfase_N"/>
</dbReference>
<dbReference type="PANTHER" id="PTHR11571">
    <property type="entry name" value="GLUTATHIONE S-TRANSFERASE"/>
    <property type="match status" value="1"/>
</dbReference>
<dbReference type="EC" id="2.5.1.18" evidence="2"/>
<evidence type="ECO:0000256" key="3">
    <source>
        <dbReference type="ARBA" id="ARBA00022679"/>
    </source>
</evidence>
<evidence type="ECO:0000259" key="6">
    <source>
        <dbReference type="PROSITE" id="PS50404"/>
    </source>
</evidence>
<dbReference type="Pfam" id="PF14497">
    <property type="entry name" value="GST_C_3"/>
    <property type="match status" value="1"/>
</dbReference>
<proteinExistence type="evidence at transcript level"/>
<dbReference type="InterPro" id="IPR040079">
    <property type="entry name" value="Glutathione_S-Trfase"/>
</dbReference>
<reference evidence="8" key="1">
    <citation type="submission" date="2022-02" db="EMBL/GenBank/DDBJ databases">
        <authorList>
            <person name="Rao X."/>
        </authorList>
    </citation>
    <scope>NUCLEOTIDE SEQUENCE</scope>
</reference>
<dbReference type="Pfam" id="PF02798">
    <property type="entry name" value="GST_N"/>
    <property type="match status" value="1"/>
</dbReference>
<dbReference type="PROSITE" id="PS50404">
    <property type="entry name" value="GST_NTER"/>
    <property type="match status" value="1"/>
</dbReference>
<dbReference type="SFLD" id="SFLDG00363">
    <property type="entry name" value="AMPS_(cytGST):_Alpha-__Mu-__Pi"/>
    <property type="match status" value="1"/>
</dbReference>
<comment type="catalytic activity">
    <reaction evidence="5">
        <text>RX + glutathione = an S-substituted glutathione + a halide anion + H(+)</text>
        <dbReference type="Rhea" id="RHEA:16437"/>
        <dbReference type="ChEBI" id="CHEBI:15378"/>
        <dbReference type="ChEBI" id="CHEBI:16042"/>
        <dbReference type="ChEBI" id="CHEBI:17792"/>
        <dbReference type="ChEBI" id="CHEBI:57925"/>
        <dbReference type="ChEBI" id="CHEBI:90779"/>
        <dbReference type="EC" id="2.5.1.18"/>
    </reaction>
</comment>
<dbReference type="EMBL" id="OM867779">
    <property type="protein sequence ID" value="WAS27874.1"/>
    <property type="molecule type" value="mRNA"/>
</dbReference>
<dbReference type="Gene3D" id="1.20.1050.10">
    <property type="match status" value="1"/>
</dbReference>
<dbReference type="PANTHER" id="PTHR11571:SF224">
    <property type="entry name" value="HEMATOPOIETIC PROSTAGLANDIN D SYNTHASE"/>
    <property type="match status" value="1"/>
</dbReference>
<feature type="domain" description="GST C-terminal" evidence="7">
    <location>
        <begin position="82"/>
        <end position="207"/>
    </location>
</feature>
<evidence type="ECO:0000256" key="4">
    <source>
        <dbReference type="ARBA" id="ARBA00038317"/>
    </source>
</evidence>
<dbReference type="InterPro" id="IPR010987">
    <property type="entry name" value="Glutathione-S-Trfase_C-like"/>
</dbReference>
<dbReference type="AlphaFoldDB" id="A0A9E9GIH7"/>
<evidence type="ECO:0000256" key="2">
    <source>
        <dbReference type="ARBA" id="ARBA00012452"/>
    </source>
</evidence>
<evidence type="ECO:0000256" key="1">
    <source>
        <dbReference type="ARBA" id="ARBA00011738"/>
    </source>
</evidence>
<dbReference type="GO" id="GO:0006749">
    <property type="term" value="P:glutathione metabolic process"/>
    <property type="evidence" value="ECO:0007669"/>
    <property type="project" value="TreeGrafter"/>
</dbReference>
<evidence type="ECO:0000256" key="5">
    <source>
        <dbReference type="ARBA" id="ARBA00047960"/>
    </source>
</evidence>
<dbReference type="PROSITE" id="PS50405">
    <property type="entry name" value="GST_CTER"/>
    <property type="match status" value="1"/>
</dbReference>
<dbReference type="CDD" id="cd03192">
    <property type="entry name" value="GST_C_Sigma_like"/>
    <property type="match status" value="1"/>
</dbReference>
<evidence type="ECO:0000259" key="7">
    <source>
        <dbReference type="PROSITE" id="PS50405"/>
    </source>
</evidence>
<protein>
    <recommendedName>
        <fullName evidence="2">glutathione transferase</fullName>
        <ecNumber evidence="2">2.5.1.18</ecNumber>
    </recommendedName>
</protein>
<dbReference type="Gene3D" id="3.40.30.10">
    <property type="entry name" value="Glutaredoxin"/>
    <property type="match status" value="1"/>
</dbReference>
<name>A0A9E9GIH7_MYTSE</name>
<keyword evidence="3" id="KW-0808">Transferase</keyword>
<dbReference type="SUPFAM" id="SSF52833">
    <property type="entry name" value="Thioredoxin-like"/>
    <property type="match status" value="1"/>
</dbReference>
<feature type="domain" description="GST N-terminal" evidence="6">
    <location>
        <begin position="1"/>
        <end position="80"/>
    </location>
</feature>
<organism evidence="8">
    <name type="scientific">Mythimna separata</name>
    <name type="common">Oriental armyworm</name>
    <name type="synonym">Pseudaletia separata</name>
    <dbReference type="NCBI Taxonomy" id="271217"/>
    <lineage>
        <taxon>Eukaryota</taxon>
        <taxon>Metazoa</taxon>
        <taxon>Ecdysozoa</taxon>
        <taxon>Arthropoda</taxon>
        <taxon>Hexapoda</taxon>
        <taxon>Insecta</taxon>
        <taxon>Pterygota</taxon>
        <taxon>Neoptera</taxon>
        <taxon>Endopterygota</taxon>
        <taxon>Lepidoptera</taxon>
        <taxon>Glossata</taxon>
        <taxon>Ditrysia</taxon>
        <taxon>Noctuoidea</taxon>
        <taxon>Noctuidae</taxon>
        <taxon>Noctuinae</taxon>
        <taxon>Hadenini</taxon>
        <taxon>Mythimna</taxon>
    </lineage>
</organism>
<dbReference type="SUPFAM" id="SSF47616">
    <property type="entry name" value="GST C-terminal domain-like"/>
    <property type="match status" value="1"/>
</dbReference>
<dbReference type="InterPro" id="IPR004046">
    <property type="entry name" value="GST_C"/>
</dbReference>
<dbReference type="SFLD" id="SFLDS00019">
    <property type="entry name" value="Glutathione_Transferase_(cytos"/>
    <property type="match status" value="1"/>
</dbReference>
<dbReference type="SFLD" id="SFLDG01205">
    <property type="entry name" value="AMPS.1"/>
    <property type="match status" value="1"/>
</dbReference>
<gene>
    <name evidence="8" type="primary">GSTs3</name>
</gene>
<dbReference type="InterPro" id="IPR036249">
    <property type="entry name" value="Thioredoxin-like_sf"/>
</dbReference>
<dbReference type="GO" id="GO:0004364">
    <property type="term" value="F:glutathione transferase activity"/>
    <property type="evidence" value="ECO:0007669"/>
    <property type="project" value="UniProtKB-EC"/>
</dbReference>
<dbReference type="InterPro" id="IPR036282">
    <property type="entry name" value="Glutathione-S-Trfase_C_sf"/>
</dbReference>
<sequence length="207" mass="24469">MAKKLHYFNLNALGEPIRYILHYTKQEFEDIRHDRETWPKPEIKENLPYGQLPLYEEGEKVLHQSLAIAKYVARNTDLIPVDPWLQAVAESTAYTIYDFWQKLMAYRREKDPEKQKQLKKELFEETIDFFFSRLEKQLKENGGYFTGKLSWAEFVLCGIVEASNLMLDTEIEKKYPTIEVVIEKIRNLPGVKEYIASRGTYVLPKIK</sequence>
<dbReference type="CDD" id="cd03039">
    <property type="entry name" value="GST_N_Sigma_like"/>
    <property type="match status" value="1"/>
</dbReference>
<dbReference type="FunFam" id="1.20.1050.10:FF:000030">
    <property type="entry name" value="Glutathione S-transferase S1"/>
    <property type="match status" value="1"/>
</dbReference>
<comment type="similarity">
    <text evidence="4">Belongs to the GST superfamily. Sigma family.</text>
</comment>
<accession>A0A9E9GIH7</accession>
<evidence type="ECO:0000313" key="8">
    <source>
        <dbReference type="EMBL" id="WAS27874.1"/>
    </source>
</evidence>
<dbReference type="InterPro" id="IPR050213">
    <property type="entry name" value="GST_superfamily"/>
</dbReference>